<evidence type="ECO:0000313" key="1">
    <source>
        <dbReference type="EMBL" id="CUH52873.1"/>
    </source>
</evidence>
<keyword evidence="2" id="KW-1185">Reference proteome</keyword>
<dbReference type="RefSeq" id="WP_058240064.1">
    <property type="nucleotide sequence ID" value="NZ_CYPW01000024.1"/>
</dbReference>
<sequence length="217" mass="24162">MRKIYLWCGVGAIGAYAIASHLFFDADEHDLLQIKQMNAASAFHQPDPGDVYAFHNEHKSWSATPVCALHEAQAETASDLGTLKGVNHWGGAINAALGSMNSATNASLFSVFQVRNAERKWTFEKFFRSSDLETPIDFKCLADANQKSTDPTWTVFVVDSVYEPTDQNMQPLVMFKKVPVQPIDCAPNCPGNMSLAEIVRSSRVAKIKHEWEMVMIH</sequence>
<dbReference type="STRING" id="321267.SHM7688_02320"/>
<gene>
    <name evidence="1" type="ORF">SHM7688_02320</name>
</gene>
<dbReference type="AlphaFoldDB" id="A0A0P1EQX8"/>
<dbReference type="Proteomes" id="UP000054823">
    <property type="component" value="Unassembled WGS sequence"/>
</dbReference>
<reference evidence="1 2" key="1">
    <citation type="submission" date="2015-09" db="EMBL/GenBank/DDBJ databases">
        <authorList>
            <consortium name="Swine Surveillance"/>
        </authorList>
    </citation>
    <scope>NUCLEOTIDE SEQUENCE [LARGE SCALE GENOMIC DNA]</scope>
    <source>
        <strain evidence="1 2">CECT 7688</strain>
    </source>
</reference>
<proteinExistence type="predicted"/>
<protein>
    <submittedName>
        <fullName evidence="1">Uncharacterized protein</fullName>
    </submittedName>
</protein>
<evidence type="ECO:0000313" key="2">
    <source>
        <dbReference type="Proteomes" id="UP000054823"/>
    </source>
</evidence>
<accession>A0A0P1EQX8</accession>
<name>A0A0P1EQX8_9RHOB</name>
<dbReference type="EMBL" id="CYPW01000024">
    <property type="protein sequence ID" value="CUH52873.1"/>
    <property type="molecule type" value="Genomic_DNA"/>
</dbReference>
<organism evidence="1 2">
    <name type="scientific">Shimia marina</name>
    <dbReference type="NCBI Taxonomy" id="321267"/>
    <lineage>
        <taxon>Bacteria</taxon>
        <taxon>Pseudomonadati</taxon>
        <taxon>Pseudomonadota</taxon>
        <taxon>Alphaproteobacteria</taxon>
        <taxon>Rhodobacterales</taxon>
        <taxon>Roseobacteraceae</taxon>
    </lineage>
</organism>